<evidence type="ECO:0000313" key="6">
    <source>
        <dbReference type="Proteomes" id="UP000559182"/>
    </source>
</evidence>
<dbReference type="SUPFAM" id="SSF52540">
    <property type="entry name" value="P-loop containing nucleoside triphosphate hydrolases"/>
    <property type="match status" value="1"/>
</dbReference>
<dbReference type="InterPro" id="IPR027417">
    <property type="entry name" value="P-loop_NTPase"/>
</dbReference>
<comment type="similarity">
    <text evidence="3">Belongs to the acetyltransferase family. RimJ subfamily.</text>
</comment>
<keyword evidence="2 5" id="KW-0012">Acyltransferase</keyword>
<accession>A0A839N567</accession>
<evidence type="ECO:0000259" key="4">
    <source>
        <dbReference type="PROSITE" id="PS51186"/>
    </source>
</evidence>
<dbReference type="InterPro" id="IPR051531">
    <property type="entry name" value="N-acetyltransferase"/>
</dbReference>
<protein>
    <submittedName>
        <fullName evidence="5">Ribosomal-protein-alanine N-acetyltransferase</fullName>
        <ecNumber evidence="5">2.3.1.267</ecNumber>
    </submittedName>
</protein>
<dbReference type="AlphaFoldDB" id="A0A839N567"/>
<dbReference type="SUPFAM" id="SSF55729">
    <property type="entry name" value="Acyl-CoA N-acyltransferases (Nat)"/>
    <property type="match status" value="1"/>
</dbReference>
<dbReference type="GO" id="GO:0005737">
    <property type="term" value="C:cytoplasm"/>
    <property type="evidence" value="ECO:0007669"/>
    <property type="project" value="TreeGrafter"/>
</dbReference>
<dbReference type="Pfam" id="PF13671">
    <property type="entry name" value="AAA_33"/>
    <property type="match status" value="1"/>
</dbReference>
<name>A0A839N567_9MICO</name>
<reference evidence="5 6" key="1">
    <citation type="submission" date="2020-08" db="EMBL/GenBank/DDBJ databases">
        <title>Sequencing the genomes of 1000 actinobacteria strains.</title>
        <authorList>
            <person name="Klenk H.-P."/>
        </authorList>
    </citation>
    <scope>NUCLEOTIDE SEQUENCE [LARGE SCALE GENOMIC DNA]</scope>
    <source>
        <strain evidence="5 6">DSM 105369</strain>
    </source>
</reference>
<dbReference type="RefSeq" id="WP_183320597.1">
    <property type="nucleotide sequence ID" value="NZ_JACHVQ010000001.1"/>
</dbReference>
<dbReference type="PANTHER" id="PTHR43792:SF8">
    <property type="entry name" value="[RIBOSOMAL PROTEIN US5]-ALANINE N-ACETYLTRANSFERASE"/>
    <property type="match status" value="1"/>
</dbReference>
<gene>
    <name evidence="5" type="ORF">FHU39_002421</name>
</gene>
<evidence type="ECO:0000256" key="2">
    <source>
        <dbReference type="ARBA" id="ARBA00023315"/>
    </source>
</evidence>
<dbReference type="PANTHER" id="PTHR43792">
    <property type="entry name" value="GNAT FAMILY, PUTATIVE (AFU_ORTHOLOGUE AFUA_3G00765)-RELATED-RELATED"/>
    <property type="match status" value="1"/>
</dbReference>
<sequence length="389" mass="43083">MDPRLHPLQSSGRRVWVRTVQPGDVPAYRAAVRQSAERVSVWNPVNPDDITWHLERQSEEHRTFLIHADDPEGSHGIVGKVNVTNVVRGRFQNGVLGYDSYDPYAGRGLFAEGMRQIINLAFTPAPRGMGLHRLEANVRPGNAPSAGLLRSLGFRREGFVRDMLWLPSADGAAWRDHIVHAVTREEWPSSAYAPHRSPRIVLLVNGIPGSGKSMLAPRLAAELGVPVFAKDVIKETIFDHLDPDLRHRLQGTGGAGSPLGAGAGEVLWQLLATSPVGGVVENIWWSGDHRMAMDGLRRAGFDPARVPHVWCDVPIATARRRHEERVADGQRHPVHGVDEDTQRDLDWEWIACNGSAFDFGLRIDIDTSHPVDARTVTRAALRAQQVFAR</sequence>
<keyword evidence="1 5" id="KW-0808">Transferase</keyword>
<dbReference type="InterPro" id="IPR000182">
    <property type="entry name" value="GNAT_dom"/>
</dbReference>
<organism evidence="5 6">
    <name type="scientific">Flexivirga oryzae</name>
    <dbReference type="NCBI Taxonomy" id="1794944"/>
    <lineage>
        <taxon>Bacteria</taxon>
        <taxon>Bacillati</taxon>
        <taxon>Actinomycetota</taxon>
        <taxon>Actinomycetes</taxon>
        <taxon>Micrococcales</taxon>
        <taxon>Dermacoccaceae</taxon>
        <taxon>Flexivirga</taxon>
    </lineage>
</organism>
<dbReference type="Gene3D" id="3.40.50.300">
    <property type="entry name" value="P-loop containing nucleotide triphosphate hydrolases"/>
    <property type="match status" value="1"/>
</dbReference>
<evidence type="ECO:0000256" key="1">
    <source>
        <dbReference type="ARBA" id="ARBA00022679"/>
    </source>
</evidence>
<dbReference type="EMBL" id="JACHVQ010000001">
    <property type="protein sequence ID" value="MBB2892437.1"/>
    <property type="molecule type" value="Genomic_DNA"/>
</dbReference>
<comment type="caution">
    <text evidence="5">The sequence shown here is derived from an EMBL/GenBank/DDBJ whole genome shotgun (WGS) entry which is preliminary data.</text>
</comment>
<dbReference type="Gene3D" id="3.40.630.30">
    <property type="match status" value="1"/>
</dbReference>
<dbReference type="InterPro" id="IPR016181">
    <property type="entry name" value="Acyl_CoA_acyltransferase"/>
</dbReference>
<dbReference type="PROSITE" id="PS51186">
    <property type="entry name" value="GNAT"/>
    <property type="match status" value="1"/>
</dbReference>
<evidence type="ECO:0000256" key="3">
    <source>
        <dbReference type="ARBA" id="ARBA00038502"/>
    </source>
</evidence>
<evidence type="ECO:0000313" key="5">
    <source>
        <dbReference type="EMBL" id="MBB2892437.1"/>
    </source>
</evidence>
<dbReference type="Pfam" id="PF13302">
    <property type="entry name" value="Acetyltransf_3"/>
    <property type="match status" value="1"/>
</dbReference>
<keyword evidence="6" id="KW-1185">Reference proteome</keyword>
<proteinExistence type="inferred from homology"/>
<dbReference type="EC" id="2.3.1.267" evidence="5"/>
<dbReference type="Proteomes" id="UP000559182">
    <property type="component" value="Unassembled WGS sequence"/>
</dbReference>
<dbReference type="GO" id="GO:0008999">
    <property type="term" value="F:protein-N-terminal-alanine acetyltransferase activity"/>
    <property type="evidence" value="ECO:0007669"/>
    <property type="project" value="UniProtKB-EC"/>
</dbReference>
<feature type="domain" description="N-acetyltransferase" evidence="4">
    <location>
        <begin position="15"/>
        <end position="185"/>
    </location>
</feature>